<dbReference type="Pfam" id="PF10377">
    <property type="entry name" value="ATG11"/>
    <property type="match status" value="1"/>
</dbReference>
<dbReference type="GO" id="GO:1990316">
    <property type="term" value="C:Atg1/ULK1 kinase complex"/>
    <property type="evidence" value="ECO:0007669"/>
    <property type="project" value="TreeGrafter"/>
</dbReference>
<feature type="compositionally biased region" description="Low complexity" evidence="8">
    <location>
        <begin position="1064"/>
        <end position="1081"/>
    </location>
</feature>
<feature type="coiled-coil region" evidence="7">
    <location>
        <begin position="483"/>
        <end position="566"/>
    </location>
</feature>
<dbReference type="GO" id="GO:0034727">
    <property type="term" value="P:piecemeal microautophagy of the nucleus"/>
    <property type="evidence" value="ECO:0007669"/>
    <property type="project" value="TreeGrafter"/>
</dbReference>
<keyword evidence="3 6" id="KW-0653">Protein transport</keyword>
<dbReference type="GO" id="GO:0000422">
    <property type="term" value="P:autophagy of mitochondrion"/>
    <property type="evidence" value="ECO:0007669"/>
    <property type="project" value="TreeGrafter"/>
</dbReference>
<evidence type="ECO:0000313" key="12">
    <source>
        <dbReference type="Proteomes" id="UP000218811"/>
    </source>
</evidence>
<dbReference type="GO" id="GO:0019901">
    <property type="term" value="F:protein kinase binding"/>
    <property type="evidence" value="ECO:0007669"/>
    <property type="project" value="TreeGrafter"/>
</dbReference>
<dbReference type="OMA" id="GLRWYLI"/>
<evidence type="ECO:0000256" key="7">
    <source>
        <dbReference type="SAM" id="Coils"/>
    </source>
</evidence>
<dbReference type="GO" id="GO:0060090">
    <property type="term" value="F:molecular adaptor activity"/>
    <property type="evidence" value="ECO:0007669"/>
    <property type="project" value="TreeGrafter"/>
</dbReference>
<dbReference type="AlphaFoldDB" id="A0A2H3JCA2"/>
<evidence type="ECO:0000256" key="1">
    <source>
        <dbReference type="ARBA" id="ARBA00009729"/>
    </source>
</evidence>
<dbReference type="InterPro" id="IPR045326">
    <property type="entry name" value="ATG17-like_dom"/>
</dbReference>
<evidence type="ECO:0000313" key="11">
    <source>
        <dbReference type="EMBL" id="PCH35298.1"/>
    </source>
</evidence>
<dbReference type="InterPro" id="IPR019460">
    <property type="entry name" value="Atg11_C"/>
</dbReference>
<dbReference type="STRING" id="742152.A0A2H3JCA2"/>
<feature type="compositionally biased region" description="Polar residues" evidence="8">
    <location>
        <begin position="1032"/>
        <end position="1063"/>
    </location>
</feature>
<feature type="compositionally biased region" description="Polar residues" evidence="8">
    <location>
        <begin position="1006"/>
        <end position="1019"/>
    </location>
</feature>
<feature type="region of interest" description="Disordered" evidence="8">
    <location>
        <begin position="1121"/>
        <end position="1149"/>
    </location>
</feature>
<keyword evidence="12" id="KW-1185">Reference proteome</keyword>
<feature type="compositionally biased region" description="Pro residues" evidence="8">
    <location>
        <begin position="967"/>
        <end position="982"/>
    </location>
</feature>
<dbReference type="GO" id="GO:0000045">
    <property type="term" value="P:autophagosome assembly"/>
    <property type="evidence" value="ECO:0007669"/>
    <property type="project" value="UniProtKB-UniRule"/>
</dbReference>
<dbReference type="GO" id="GO:0005774">
    <property type="term" value="C:vacuolar membrane"/>
    <property type="evidence" value="ECO:0007669"/>
    <property type="project" value="UniProtKB-SubCell"/>
</dbReference>
<dbReference type="GO" id="GO:0034517">
    <property type="term" value="P:ribophagy"/>
    <property type="evidence" value="ECO:0007669"/>
    <property type="project" value="TreeGrafter"/>
</dbReference>
<dbReference type="Proteomes" id="UP000218811">
    <property type="component" value="Unassembled WGS sequence"/>
</dbReference>
<keyword evidence="2 6" id="KW-0813">Transport</keyword>
<evidence type="ECO:0000256" key="2">
    <source>
        <dbReference type="ARBA" id="ARBA00022448"/>
    </source>
</evidence>
<dbReference type="OrthoDB" id="447953at2759"/>
<comment type="similarity">
    <text evidence="1 6">Belongs to the ATG11 family.</text>
</comment>
<evidence type="ECO:0000256" key="3">
    <source>
        <dbReference type="ARBA" id="ARBA00022927"/>
    </source>
</evidence>
<keyword evidence="4 6" id="KW-0072">Autophagy</keyword>
<comment type="subcellular location">
    <subcellularLocation>
        <location evidence="6">Preautophagosomal structure membrane</location>
        <topology evidence="6">Peripheral membrane protein</topology>
    </subcellularLocation>
    <subcellularLocation>
        <location evidence="6">Vacuole membrane</location>
        <topology evidence="6">Peripheral membrane protein</topology>
    </subcellularLocation>
    <text evidence="6">During pexophagy, accumulates in the vacuolar membrane region, where the peroxisomes contact the vacuole.</text>
</comment>
<reference evidence="11 12" key="1">
    <citation type="journal article" date="2012" name="Science">
        <title>The Paleozoic origin of enzymatic lignin decomposition reconstructed from 31 fungal genomes.</title>
        <authorList>
            <person name="Floudas D."/>
            <person name="Binder M."/>
            <person name="Riley R."/>
            <person name="Barry K."/>
            <person name="Blanchette R.A."/>
            <person name="Henrissat B."/>
            <person name="Martinez A.T."/>
            <person name="Otillar R."/>
            <person name="Spatafora J.W."/>
            <person name="Yadav J.S."/>
            <person name="Aerts A."/>
            <person name="Benoit I."/>
            <person name="Boyd A."/>
            <person name="Carlson A."/>
            <person name="Copeland A."/>
            <person name="Coutinho P.M."/>
            <person name="de Vries R.P."/>
            <person name="Ferreira P."/>
            <person name="Findley K."/>
            <person name="Foster B."/>
            <person name="Gaskell J."/>
            <person name="Glotzer D."/>
            <person name="Gorecki P."/>
            <person name="Heitman J."/>
            <person name="Hesse C."/>
            <person name="Hori C."/>
            <person name="Igarashi K."/>
            <person name="Jurgens J.A."/>
            <person name="Kallen N."/>
            <person name="Kersten P."/>
            <person name="Kohler A."/>
            <person name="Kuees U."/>
            <person name="Kumar T.K.A."/>
            <person name="Kuo A."/>
            <person name="LaButti K."/>
            <person name="Larrondo L.F."/>
            <person name="Lindquist E."/>
            <person name="Ling A."/>
            <person name="Lombard V."/>
            <person name="Lucas S."/>
            <person name="Lundell T."/>
            <person name="Martin R."/>
            <person name="McLaughlin D.J."/>
            <person name="Morgenstern I."/>
            <person name="Morin E."/>
            <person name="Murat C."/>
            <person name="Nagy L.G."/>
            <person name="Nolan M."/>
            <person name="Ohm R.A."/>
            <person name="Patyshakuliyeva A."/>
            <person name="Rokas A."/>
            <person name="Ruiz-Duenas F.J."/>
            <person name="Sabat G."/>
            <person name="Salamov A."/>
            <person name="Samejima M."/>
            <person name="Schmutz J."/>
            <person name="Slot J.C."/>
            <person name="St John F."/>
            <person name="Stenlid J."/>
            <person name="Sun H."/>
            <person name="Sun S."/>
            <person name="Syed K."/>
            <person name="Tsang A."/>
            <person name="Wiebenga A."/>
            <person name="Young D."/>
            <person name="Pisabarro A."/>
            <person name="Eastwood D.C."/>
            <person name="Martin F."/>
            <person name="Cullen D."/>
            <person name="Grigoriev I.V."/>
            <person name="Hibbett D.S."/>
        </authorList>
    </citation>
    <scope>NUCLEOTIDE SEQUENCE [LARGE SCALE GENOMIC DNA]</scope>
    <source>
        <strain evidence="11 12">MD-104</strain>
    </source>
</reference>
<accession>A0A2H3JCA2</accession>
<evidence type="ECO:0000259" key="9">
    <source>
        <dbReference type="Pfam" id="PF04108"/>
    </source>
</evidence>
<keyword evidence="6" id="KW-0926">Vacuole</keyword>
<comment type="subunit">
    <text evidence="6">Homodimer.</text>
</comment>
<comment type="function">
    <text evidence="6">Involved in cytoplasm to vacuole transport (Cvt), pexophagy, mitophagy and nucleophagy. Recruits mitochondria for their selective degradation via autophagy (mitophagy) during starvation. Works as scaffold proteins that recruit ATG proteins to the pre-autophagosome (PAS), the site of vesicle/autophagosome formation. Required for the Cvt vesicles completion.</text>
</comment>
<dbReference type="GO" id="GO:1903599">
    <property type="term" value="P:positive regulation of autophagy of mitochondrion"/>
    <property type="evidence" value="ECO:0007669"/>
    <property type="project" value="UniProtKB-UniRule"/>
</dbReference>
<dbReference type="GO" id="GO:0061709">
    <property type="term" value="P:reticulophagy"/>
    <property type="evidence" value="ECO:0007669"/>
    <property type="project" value="TreeGrafter"/>
</dbReference>
<gene>
    <name evidence="11" type="ORF">WOLCODRAFT_139840</name>
</gene>
<feature type="domain" description="Autophagy protein ATG17-like" evidence="9">
    <location>
        <begin position="27"/>
        <end position="342"/>
    </location>
</feature>
<keyword evidence="6" id="KW-0472">Membrane</keyword>
<feature type="compositionally biased region" description="Polar residues" evidence="8">
    <location>
        <begin position="1233"/>
        <end position="1249"/>
    </location>
</feature>
<dbReference type="Pfam" id="PF04108">
    <property type="entry name" value="ATG17_like"/>
    <property type="match status" value="1"/>
</dbReference>
<dbReference type="GO" id="GO:0015031">
    <property type="term" value="P:protein transport"/>
    <property type="evidence" value="ECO:0007669"/>
    <property type="project" value="UniProtKB-KW"/>
</dbReference>
<proteinExistence type="inferred from homology"/>
<dbReference type="PANTHER" id="PTHR13222">
    <property type="entry name" value="RB1-INDUCIBLE COILED-COIL"/>
    <property type="match status" value="1"/>
</dbReference>
<keyword evidence="5 7" id="KW-0175">Coiled coil</keyword>
<sequence>MYTFTLLYNTTERLRIDTIASTPPFRLSQLATSYLHTAHTHDAHIQLTLSALHRQHAALRIASGALDLHVLAISDVFEGVAGGAERELARQAALLAGLDADLELAGRVTVHRDFLSDKVRRALDAGDRRRTLGDYVSRERFQQVAESCTKTHEDLQARFEQVRDAMARLNAGADEVRAAVTNQSLLEDAEACVRRSQEVLNKVEDINAVAEKPASGSERFLQELRQLDGTLRSELQFIVQIRNSHTEHCITTLRLISTLNDDLVELSPALNALQASFKAKTSFSHIQRLHNMLYAYGATVVEIVRRKEFARFFYQRAQSILEMMAKLSANERKRRQVYRGEVAGQLPFDIKGTDDPVPSIDFSPTGSLDSPYSLERPDVDALLRVLDELEQFAETCEDPAALASVREARAGLERLIVKMDGLESGFDRIAERSLLSASRLTNHRRRSTEDEIELEMQVRQLHEAQDERELAFQHERSVMEAEMAQLRASLQAEESVRDQLERDLRAARAQLESESTSRRILEERNAELSSDADGHQESLARALAEATEQTKAAEILRQELAQVRAEFKHVKAIEKRNTDKVATLLEEQALTLAKLEEARIRGEDLESQIKEARMEGDRVKRALIEAGREKDRLLRAQASEHDRVMRDHIAEADGDRAVLEHQFSELRAALEDTERQLKDARVQTDMALADTVGLREELQRVEHELREAQHAERVLREDLRAGRASQSDYELQLENQNRLVAQILDAALAFRDSHVKALAAAQTMATHPGAKASHQSNLAESVMSHGRHSMLHQLDEPPPVDPSDPAAALEVLRSFDHDHFLEAINKVASTIRKWQRQCKEYRERAKGKISFRNFAKGDLALFLPTRNSVSKPWAAFNVSFPHYFLQATGHLAEQLKTREWIVARITSITERVVDHNDPSTNPYGLGDGVKYYMLEVEDWTQPAYTSKRRELARKIPSEIKELTNSPTPSPPIQEVSPLPPGVPDTEVEDFSATRPPTSRLFPARSRANSSPTAGPSSLSRLLAQASPPEMSLEQNASVQPQTPTSVASPRSPSSPLQGVSTQQSPSAPGPSSRRPGSRASRVSTSSRFSGGLIPFGNTSAASKAVATTAISEQAIVPAPSSSDLAGMWSGTPQGSVVPSPEGSPTEGLSSLMTHRRATSYRVSPRNPATALPTTTNVSSALFGAATGSLAGTGTSASSRLAYLASSWGVAFGRRKRPDSAQTSIASHADVVDGQTSPSSSPLLTHNVDITHSPPNPETQ</sequence>
<evidence type="ECO:0000259" key="10">
    <source>
        <dbReference type="Pfam" id="PF10377"/>
    </source>
</evidence>
<feature type="region of interest" description="Disordered" evidence="8">
    <location>
        <begin position="1213"/>
        <end position="1259"/>
    </location>
</feature>
<feature type="coiled-coil region" evidence="7">
    <location>
        <begin position="656"/>
        <end position="718"/>
    </location>
</feature>
<name>A0A2H3JCA2_WOLCO</name>
<evidence type="ECO:0000256" key="5">
    <source>
        <dbReference type="ARBA" id="ARBA00023054"/>
    </source>
</evidence>
<protein>
    <recommendedName>
        <fullName evidence="6">Autophagy-related protein 11</fullName>
    </recommendedName>
</protein>
<organism evidence="11 12">
    <name type="scientific">Wolfiporia cocos (strain MD-104)</name>
    <name type="common">Brown rot fungus</name>
    <dbReference type="NCBI Taxonomy" id="742152"/>
    <lineage>
        <taxon>Eukaryota</taxon>
        <taxon>Fungi</taxon>
        <taxon>Dikarya</taxon>
        <taxon>Basidiomycota</taxon>
        <taxon>Agaricomycotina</taxon>
        <taxon>Agaricomycetes</taxon>
        <taxon>Polyporales</taxon>
        <taxon>Phaeolaceae</taxon>
        <taxon>Wolfiporia</taxon>
    </lineage>
</organism>
<dbReference type="InterPro" id="IPR040040">
    <property type="entry name" value="ATG11"/>
</dbReference>
<feature type="domain" description="Autophagy-related protein 11 C-terminal" evidence="10">
    <location>
        <begin position="823"/>
        <end position="937"/>
    </location>
</feature>
<dbReference type="GO" id="GO:0034045">
    <property type="term" value="C:phagophore assembly site membrane"/>
    <property type="evidence" value="ECO:0007669"/>
    <property type="project" value="UniProtKB-SubCell"/>
</dbReference>
<evidence type="ECO:0000256" key="8">
    <source>
        <dbReference type="SAM" id="MobiDB-lite"/>
    </source>
</evidence>
<feature type="region of interest" description="Disordered" evidence="8">
    <location>
        <begin position="959"/>
        <end position="1103"/>
    </location>
</feature>
<dbReference type="EMBL" id="KB467843">
    <property type="protein sequence ID" value="PCH35298.1"/>
    <property type="molecule type" value="Genomic_DNA"/>
</dbReference>
<evidence type="ECO:0000256" key="4">
    <source>
        <dbReference type="ARBA" id="ARBA00023006"/>
    </source>
</evidence>
<evidence type="ECO:0000256" key="6">
    <source>
        <dbReference type="RuleBase" id="RU367075"/>
    </source>
</evidence>
<dbReference type="PANTHER" id="PTHR13222:SF1">
    <property type="entry name" value="RB1-INDUCIBLE COILED-COIL PROTEIN 1"/>
    <property type="match status" value="1"/>
</dbReference>